<dbReference type="Pfam" id="PF05973">
    <property type="entry name" value="Gp49"/>
    <property type="match status" value="1"/>
</dbReference>
<feature type="region of interest" description="Disordered" evidence="1">
    <location>
        <begin position="92"/>
        <end position="116"/>
    </location>
</feature>
<dbReference type="RefSeq" id="WP_087216161.1">
    <property type="nucleotide sequence ID" value="NZ_NFHN01000066.1"/>
</dbReference>
<evidence type="ECO:0000256" key="1">
    <source>
        <dbReference type="SAM" id="MobiDB-lite"/>
    </source>
</evidence>
<gene>
    <name evidence="2" type="ORF">B5G22_10975</name>
</gene>
<sequence length="116" mass="14217">MKVIEFYFYDWDEFEDYLDSLPDKDAAKLLAVINNIEEQGLAIAERQKWTKKLEPNLYEIRSKLASNIQRAIYFHWENNRYVITQGFTKKTQKTPKREIKKGLRRRDIYERRHHHE</sequence>
<reference evidence="3" key="1">
    <citation type="submission" date="2017-04" db="EMBL/GenBank/DDBJ databases">
        <title>Function of individual gut microbiota members based on whole genome sequencing of pure cultures obtained from chicken caecum.</title>
        <authorList>
            <person name="Medvecky M."/>
            <person name="Cejkova D."/>
            <person name="Polansky O."/>
            <person name="Karasova D."/>
            <person name="Kubasova T."/>
            <person name="Cizek A."/>
            <person name="Rychlik I."/>
        </authorList>
    </citation>
    <scope>NUCLEOTIDE SEQUENCE [LARGE SCALE GENOMIC DNA]</scope>
    <source>
        <strain evidence="3">An71</strain>
    </source>
</reference>
<organism evidence="2 3">
    <name type="scientific">Limosilactobacillus reuteri</name>
    <name type="common">Lactobacillus reuteri</name>
    <dbReference type="NCBI Taxonomy" id="1598"/>
    <lineage>
        <taxon>Bacteria</taxon>
        <taxon>Bacillati</taxon>
        <taxon>Bacillota</taxon>
        <taxon>Bacilli</taxon>
        <taxon>Lactobacillales</taxon>
        <taxon>Lactobacillaceae</taxon>
        <taxon>Limosilactobacillus</taxon>
    </lineage>
</organism>
<feature type="compositionally biased region" description="Basic and acidic residues" evidence="1">
    <location>
        <begin position="95"/>
        <end position="110"/>
    </location>
</feature>
<dbReference type="InterPro" id="IPR009241">
    <property type="entry name" value="HigB-like"/>
</dbReference>
<comment type="caution">
    <text evidence="2">The sequence shown here is derived from an EMBL/GenBank/DDBJ whole genome shotgun (WGS) entry which is preliminary data.</text>
</comment>
<evidence type="ECO:0000313" key="3">
    <source>
        <dbReference type="Proteomes" id="UP000195868"/>
    </source>
</evidence>
<evidence type="ECO:0000313" key="2">
    <source>
        <dbReference type="EMBL" id="OUN41661.1"/>
    </source>
</evidence>
<accession>A0A1Y3TYZ4</accession>
<name>A0A1Y3TYZ4_LIMRT</name>
<dbReference type="EMBL" id="NFHN01000066">
    <property type="protein sequence ID" value="OUN41661.1"/>
    <property type="molecule type" value="Genomic_DNA"/>
</dbReference>
<dbReference type="Proteomes" id="UP000195868">
    <property type="component" value="Unassembled WGS sequence"/>
</dbReference>
<dbReference type="AlphaFoldDB" id="A0A1Y3TYZ4"/>
<proteinExistence type="predicted"/>
<protein>
    <submittedName>
        <fullName evidence="2">Addiction module toxin RelE</fullName>
    </submittedName>
</protein>